<dbReference type="OrthoDB" id="265306at2759"/>
<dbReference type="InterPro" id="IPR028889">
    <property type="entry name" value="USP"/>
</dbReference>
<keyword evidence="2" id="KW-0645">Protease</keyword>
<keyword evidence="6" id="KW-1185">Reference proteome</keyword>
<evidence type="ECO:0000256" key="3">
    <source>
        <dbReference type="SAM" id="MobiDB-lite"/>
    </source>
</evidence>
<feature type="compositionally biased region" description="Basic and acidic residues" evidence="3">
    <location>
        <begin position="236"/>
        <end position="246"/>
    </location>
</feature>
<dbReference type="GO" id="GO:0006508">
    <property type="term" value="P:proteolysis"/>
    <property type="evidence" value="ECO:0007669"/>
    <property type="project" value="UniProtKB-KW"/>
</dbReference>
<feature type="domain" description="USP" evidence="4">
    <location>
        <begin position="346"/>
        <end position="659"/>
    </location>
</feature>
<dbReference type="PROSITE" id="PS00972">
    <property type="entry name" value="USP_1"/>
    <property type="match status" value="1"/>
</dbReference>
<dbReference type="InterPro" id="IPR018200">
    <property type="entry name" value="USP_CS"/>
</dbReference>
<dbReference type="PANTHER" id="PTHR21646">
    <property type="entry name" value="UBIQUITIN CARBOXYL-TERMINAL HYDROLASE"/>
    <property type="match status" value="1"/>
</dbReference>
<evidence type="ECO:0000313" key="6">
    <source>
        <dbReference type="Proteomes" id="UP000597762"/>
    </source>
</evidence>
<dbReference type="Proteomes" id="UP000597762">
    <property type="component" value="Unassembled WGS sequence"/>
</dbReference>
<comment type="caution">
    <text evidence="5">The sequence shown here is derived from an EMBL/GenBank/DDBJ whole genome shotgun (WGS) entry which is preliminary data.</text>
</comment>
<evidence type="ECO:0000256" key="2">
    <source>
        <dbReference type="RuleBase" id="RU366025"/>
    </source>
</evidence>
<feature type="compositionally biased region" description="Low complexity" evidence="3">
    <location>
        <begin position="76"/>
        <end position="87"/>
    </location>
</feature>
<comment type="similarity">
    <text evidence="2">Belongs to the peptidase C19 family.</text>
</comment>
<feature type="region of interest" description="Disordered" evidence="3">
    <location>
        <begin position="56"/>
        <end position="87"/>
    </location>
</feature>
<sequence>MQRGTVASRRASLELLTAGSSSSSPSYLKNYRSDSFSSKYGLSNITSTNSVRLTNNVYSRRLPDGPGPLDRKGKPFSSDFRSSRLSRFGDNTPSSLLSYTKPLKSTDYNPTNGYTSNYLCSGYSSTLSRSYRSPVTSSSLYSGGTIRSSRASSELPSSDRRYSDTESYGSSHLRAASQSRSIDVEPNLTRVRTRAPSVDVAYERLTNRTPNIEVGYEPLSSRAPSVEIEQQSYRKSSIDHTYDRSSSRAPSIEHLSSRAPSIERTSTSRAPSLERQSSRGARKDIETAAENYNSSSSTSSSSLGWRARVYRDRQSPVTPLTDQTNHINNAATRRPVIKIDDQNGMVGLQNLGNTCFMNSIVQCMNKSPPLLDYILSDKYKLDIAKPGAARCNGSLLRAFSEIMKQLWTSRMEITPTVFRNSIKKLNSMYQGSGQEDAHEFFNHLINGLHEELDTTKKREPLGVDITSWYNFCKGDTKITDVFALQMKHSYTCLTCNTHFKEYHTSFDLSMPMKKAIRVVDMEEIIRDFMECTSNNMCKKCGKLMMHDCNKKFVHLPEVLVLYFQRAEKLGKLKTEMRYPVECLDLTPFVNKSLSGSTQYRLFAVCCHAGDCATMGHYWAECRHSETAEWNKYNDTRVTSISKGNTATGSRECVFFYQRK</sequence>
<keyword evidence="2" id="KW-0833">Ubl conjugation pathway</keyword>
<name>A0A812CZU3_ACAPH</name>
<dbReference type="PROSITE" id="PS50235">
    <property type="entry name" value="USP_3"/>
    <property type="match status" value="1"/>
</dbReference>
<feature type="region of interest" description="Disordered" evidence="3">
    <location>
        <begin position="128"/>
        <end position="188"/>
    </location>
</feature>
<dbReference type="CDD" id="cd02257">
    <property type="entry name" value="Peptidase_C19"/>
    <property type="match status" value="1"/>
</dbReference>
<dbReference type="EMBL" id="CAHIKZ030002491">
    <property type="protein sequence ID" value="CAE1287785.1"/>
    <property type="molecule type" value="Genomic_DNA"/>
</dbReference>
<proteinExistence type="inferred from homology"/>
<dbReference type="EC" id="3.4.19.12" evidence="2"/>
<dbReference type="GO" id="GO:0016579">
    <property type="term" value="P:protein deubiquitination"/>
    <property type="evidence" value="ECO:0007669"/>
    <property type="project" value="InterPro"/>
</dbReference>
<evidence type="ECO:0000313" key="5">
    <source>
        <dbReference type="EMBL" id="CAE1287785.1"/>
    </source>
</evidence>
<gene>
    <name evidence="5" type="ORF">SPHA_46770</name>
</gene>
<comment type="catalytic activity">
    <reaction evidence="1 2">
        <text>Thiol-dependent hydrolysis of ester, thioester, amide, peptide and isopeptide bonds formed by the C-terminal Gly of ubiquitin (a 76-residue protein attached to proteins as an intracellular targeting signal).</text>
        <dbReference type="EC" id="3.4.19.12"/>
    </reaction>
</comment>
<accession>A0A812CZU3</accession>
<dbReference type="Pfam" id="PF00443">
    <property type="entry name" value="UCH"/>
    <property type="match status" value="1"/>
</dbReference>
<evidence type="ECO:0000259" key="4">
    <source>
        <dbReference type="PROSITE" id="PS50235"/>
    </source>
</evidence>
<organism evidence="5 6">
    <name type="scientific">Acanthosepion pharaonis</name>
    <name type="common">Pharaoh cuttlefish</name>
    <name type="synonym">Sepia pharaonis</name>
    <dbReference type="NCBI Taxonomy" id="158019"/>
    <lineage>
        <taxon>Eukaryota</taxon>
        <taxon>Metazoa</taxon>
        <taxon>Spiralia</taxon>
        <taxon>Lophotrochozoa</taxon>
        <taxon>Mollusca</taxon>
        <taxon>Cephalopoda</taxon>
        <taxon>Coleoidea</taxon>
        <taxon>Decapodiformes</taxon>
        <taxon>Sepiida</taxon>
        <taxon>Sepiina</taxon>
        <taxon>Sepiidae</taxon>
        <taxon>Acanthosepion</taxon>
    </lineage>
</organism>
<feature type="compositionally biased region" description="Low complexity" evidence="3">
    <location>
        <begin position="128"/>
        <end position="156"/>
    </location>
</feature>
<evidence type="ECO:0000256" key="1">
    <source>
        <dbReference type="ARBA" id="ARBA00000707"/>
    </source>
</evidence>
<keyword evidence="2 5" id="KW-0378">Hydrolase</keyword>
<dbReference type="InterPro" id="IPR001394">
    <property type="entry name" value="Peptidase_C19_UCH"/>
</dbReference>
<keyword evidence="2" id="KW-0788">Thiol protease</keyword>
<dbReference type="InterPro" id="IPR050185">
    <property type="entry name" value="Ub_carboxyl-term_hydrolase"/>
</dbReference>
<dbReference type="InterPro" id="IPR038765">
    <property type="entry name" value="Papain-like_cys_pep_sf"/>
</dbReference>
<dbReference type="Gene3D" id="3.90.70.10">
    <property type="entry name" value="Cysteine proteinases"/>
    <property type="match status" value="1"/>
</dbReference>
<reference evidence="5" key="1">
    <citation type="submission" date="2021-01" db="EMBL/GenBank/DDBJ databases">
        <authorList>
            <person name="Li R."/>
            <person name="Bekaert M."/>
        </authorList>
    </citation>
    <scope>NUCLEOTIDE SEQUENCE</scope>
    <source>
        <strain evidence="5">Farmed</strain>
    </source>
</reference>
<dbReference type="GO" id="GO:0004843">
    <property type="term" value="F:cysteine-type deubiquitinase activity"/>
    <property type="evidence" value="ECO:0007669"/>
    <property type="project" value="UniProtKB-UniRule"/>
</dbReference>
<dbReference type="AlphaFoldDB" id="A0A812CZU3"/>
<protein>
    <recommendedName>
        <fullName evidence="2">Ubiquitin carboxyl-terminal hydrolase</fullName>
        <ecNumber evidence="2">3.4.19.12</ecNumber>
    </recommendedName>
</protein>
<dbReference type="SUPFAM" id="SSF54001">
    <property type="entry name" value="Cysteine proteinases"/>
    <property type="match status" value="1"/>
</dbReference>
<feature type="compositionally biased region" description="Polar residues" evidence="3">
    <location>
        <begin position="165"/>
        <end position="181"/>
    </location>
</feature>
<dbReference type="PROSITE" id="PS00973">
    <property type="entry name" value="USP_2"/>
    <property type="match status" value="1"/>
</dbReference>
<feature type="region of interest" description="Disordered" evidence="3">
    <location>
        <begin position="222"/>
        <end position="282"/>
    </location>
</feature>
<feature type="compositionally biased region" description="Polar residues" evidence="3">
    <location>
        <begin position="263"/>
        <end position="279"/>
    </location>
</feature>